<evidence type="ECO:0000256" key="15">
    <source>
        <dbReference type="ARBA" id="ARBA00047899"/>
    </source>
</evidence>
<evidence type="ECO:0000256" key="20">
    <source>
        <dbReference type="SAM" id="Phobius"/>
    </source>
</evidence>
<evidence type="ECO:0000313" key="26">
    <source>
        <dbReference type="EMBL" id="KAK7305468.1"/>
    </source>
</evidence>
<feature type="binding site" evidence="19">
    <location>
        <position position="545"/>
    </location>
    <ligand>
        <name>ATP</name>
        <dbReference type="ChEBI" id="CHEBI:30616"/>
    </ligand>
</feature>
<evidence type="ECO:0000256" key="12">
    <source>
        <dbReference type="ARBA" id="ARBA00023157"/>
    </source>
</evidence>
<keyword evidence="3 18" id="KW-0245">EGF-like domain</keyword>
<comment type="subcellular location">
    <subcellularLocation>
        <location evidence="1">Membrane</location>
        <topology evidence="1">Single-pass type I membrane protein</topology>
    </subcellularLocation>
</comment>
<dbReference type="InterPro" id="IPR000719">
    <property type="entry name" value="Prot_kinase_dom"/>
</dbReference>
<evidence type="ECO:0000256" key="8">
    <source>
        <dbReference type="ARBA" id="ARBA00022777"/>
    </source>
</evidence>
<evidence type="ECO:0000256" key="2">
    <source>
        <dbReference type="ARBA" id="ARBA00022527"/>
    </source>
</evidence>
<dbReference type="Pfam" id="PF00069">
    <property type="entry name" value="Pkinase"/>
    <property type="match status" value="1"/>
</dbReference>
<dbReference type="PROSITE" id="PS00108">
    <property type="entry name" value="PROTEIN_KINASE_ST"/>
    <property type="match status" value="1"/>
</dbReference>
<keyword evidence="14" id="KW-0325">Glycoprotein</keyword>
<keyword evidence="12" id="KW-1015">Disulfide bond</keyword>
<feature type="domain" description="Apple" evidence="25">
    <location>
        <begin position="338"/>
        <end position="420"/>
    </location>
</feature>
<dbReference type="InterPro" id="IPR017441">
    <property type="entry name" value="Protein_kinase_ATP_BS"/>
</dbReference>
<evidence type="ECO:0000256" key="3">
    <source>
        <dbReference type="ARBA" id="ARBA00022536"/>
    </source>
</evidence>
<dbReference type="Gene3D" id="1.10.510.10">
    <property type="entry name" value="Transferase(Phosphotransferase) domain 1"/>
    <property type="match status" value="1"/>
</dbReference>
<dbReference type="PROSITE" id="PS50927">
    <property type="entry name" value="BULB_LECTIN"/>
    <property type="match status" value="1"/>
</dbReference>
<comment type="caution">
    <text evidence="26">The sequence shown here is derived from an EMBL/GenBank/DDBJ whole genome shotgun (WGS) entry which is preliminary data.</text>
</comment>
<proteinExistence type="inferred from homology"/>
<evidence type="ECO:0000256" key="18">
    <source>
        <dbReference type="PROSITE-ProRule" id="PRU00076"/>
    </source>
</evidence>
<keyword evidence="11 20" id="KW-0472">Membrane</keyword>
<dbReference type="CDD" id="cd14066">
    <property type="entry name" value="STKc_IRAK"/>
    <property type="match status" value="1"/>
</dbReference>
<keyword evidence="13" id="KW-0675">Receptor</keyword>
<keyword evidence="9 17" id="KW-0067">ATP-binding</keyword>
<dbReference type="InterPro" id="IPR001480">
    <property type="entry name" value="Bulb-type_lectin_dom"/>
</dbReference>
<dbReference type="FunFam" id="1.10.510.10:FF:000302">
    <property type="entry name" value="Serine/threonine-protein kinase"/>
    <property type="match status" value="1"/>
</dbReference>
<dbReference type="PANTHER" id="PTHR47974:SF3">
    <property type="entry name" value="RECEPTOR-LIKE SERINE_THREONINE-PROTEIN KINASE"/>
    <property type="match status" value="1"/>
</dbReference>
<evidence type="ECO:0000256" key="17">
    <source>
        <dbReference type="PIRNR" id="PIRNR000641"/>
    </source>
</evidence>
<dbReference type="InterPro" id="IPR000858">
    <property type="entry name" value="S_locus_glycoprot_dom"/>
</dbReference>
<dbReference type="EMBL" id="JAYMYQ010000011">
    <property type="protein sequence ID" value="KAK7305468.1"/>
    <property type="molecule type" value="Genomic_DNA"/>
</dbReference>
<comment type="catalytic activity">
    <reaction evidence="16 17">
        <text>L-seryl-[protein] + ATP = O-phospho-L-seryl-[protein] + ADP + H(+)</text>
        <dbReference type="Rhea" id="RHEA:17989"/>
        <dbReference type="Rhea" id="RHEA-COMP:9863"/>
        <dbReference type="Rhea" id="RHEA-COMP:11604"/>
        <dbReference type="ChEBI" id="CHEBI:15378"/>
        <dbReference type="ChEBI" id="CHEBI:29999"/>
        <dbReference type="ChEBI" id="CHEBI:30616"/>
        <dbReference type="ChEBI" id="CHEBI:83421"/>
        <dbReference type="ChEBI" id="CHEBI:456216"/>
        <dbReference type="EC" id="2.7.11.1"/>
    </reaction>
</comment>
<gene>
    <name evidence="26" type="ORF">VNO77_43374</name>
</gene>
<evidence type="ECO:0000256" key="1">
    <source>
        <dbReference type="ARBA" id="ARBA00004479"/>
    </source>
</evidence>
<feature type="domain" description="Bulb-type lectin" evidence="24">
    <location>
        <begin position="34"/>
        <end position="150"/>
    </location>
</feature>
<evidence type="ECO:0000259" key="25">
    <source>
        <dbReference type="PROSITE" id="PS50948"/>
    </source>
</evidence>
<keyword evidence="2 17" id="KW-0723">Serine/threonine-protein kinase</keyword>
<feature type="domain" description="Protein kinase" evidence="22">
    <location>
        <begin position="517"/>
        <end position="799"/>
    </location>
</feature>
<dbReference type="PROSITE" id="PS00107">
    <property type="entry name" value="PROTEIN_KINASE_ATP"/>
    <property type="match status" value="1"/>
</dbReference>
<accession>A0AAN9JUN9</accession>
<evidence type="ECO:0000256" key="16">
    <source>
        <dbReference type="ARBA" id="ARBA00048679"/>
    </source>
</evidence>
<dbReference type="Proteomes" id="UP001367508">
    <property type="component" value="Unassembled WGS sequence"/>
</dbReference>
<dbReference type="Gene3D" id="2.90.10.10">
    <property type="entry name" value="Bulb-type lectin domain"/>
    <property type="match status" value="2"/>
</dbReference>
<keyword evidence="27" id="KW-1185">Reference proteome</keyword>
<dbReference type="SUPFAM" id="SSF51110">
    <property type="entry name" value="alpha-D-mannose-specific plant lectins"/>
    <property type="match status" value="1"/>
</dbReference>
<protein>
    <recommendedName>
        <fullName evidence="17">Receptor-like serine/threonine-protein kinase</fullName>
        <ecNumber evidence="17">2.7.11.1</ecNumber>
    </recommendedName>
</protein>
<feature type="signal peptide" evidence="21">
    <location>
        <begin position="1"/>
        <end position="21"/>
    </location>
</feature>
<evidence type="ECO:0000259" key="24">
    <source>
        <dbReference type="PROSITE" id="PS50927"/>
    </source>
</evidence>
<dbReference type="GO" id="GO:0005524">
    <property type="term" value="F:ATP binding"/>
    <property type="evidence" value="ECO:0007669"/>
    <property type="project" value="UniProtKB-UniRule"/>
</dbReference>
<dbReference type="InterPro" id="IPR008271">
    <property type="entry name" value="Ser/Thr_kinase_AS"/>
</dbReference>
<dbReference type="GO" id="GO:0048544">
    <property type="term" value="P:recognition of pollen"/>
    <property type="evidence" value="ECO:0007669"/>
    <property type="project" value="InterPro"/>
</dbReference>
<evidence type="ECO:0000256" key="9">
    <source>
        <dbReference type="ARBA" id="ARBA00022840"/>
    </source>
</evidence>
<dbReference type="SMART" id="SM00108">
    <property type="entry name" value="B_lectin"/>
    <property type="match status" value="1"/>
</dbReference>
<organism evidence="26 27">
    <name type="scientific">Canavalia gladiata</name>
    <name type="common">Sword bean</name>
    <name type="synonym">Dolichos gladiatus</name>
    <dbReference type="NCBI Taxonomy" id="3824"/>
    <lineage>
        <taxon>Eukaryota</taxon>
        <taxon>Viridiplantae</taxon>
        <taxon>Streptophyta</taxon>
        <taxon>Embryophyta</taxon>
        <taxon>Tracheophyta</taxon>
        <taxon>Spermatophyta</taxon>
        <taxon>Magnoliopsida</taxon>
        <taxon>eudicotyledons</taxon>
        <taxon>Gunneridae</taxon>
        <taxon>Pentapetalae</taxon>
        <taxon>rosids</taxon>
        <taxon>fabids</taxon>
        <taxon>Fabales</taxon>
        <taxon>Fabaceae</taxon>
        <taxon>Papilionoideae</taxon>
        <taxon>50 kb inversion clade</taxon>
        <taxon>NPAAA clade</taxon>
        <taxon>indigoferoid/millettioid clade</taxon>
        <taxon>Phaseoleae</taxon>
        <taxon>Canavalia</taxon>
    </lineage>
</organism>
<dbReference type="SMART" id="SM00220">
    <property type="entry name" value="S_TKc"/>
    <property type="match status" value="1"/>
</dbReference>
<evidence type="ECO:0000256" key="5">
    <source>
        <dbReference type="ARBA" id="ARBA00022692"/>
    </source>
</evidence>
<evidence type="ECO:0000256" key="21">
    <source>
        <dbReference type="SAM" id="SignalP"/>
    </source>
</evidence>
<sequence length="799" mass="91198">MPNSSILISLVLLLVFRFQHSNCSFSLSVENRDVDVIVSPNGIFSAGFYPVGVNAYCFAIWFTELNNHKHLQNATVVWMANRDQPVNGKRSTLSLLKTGNLILTDAHRSIVWTTNIASSNPTNLLELFLLDTGNLVLQDQSNGFIHWQSFDFPTDTLLPQQSLTRYTKLVSSKSESNYSSGFYTLFFDNDNLLHLLYDGPRISSVYWPDPWLLSWEAGRSSYNNSRVASLDLLGNFSSSDDFNFKTSDYRTELQRRLKLDHDGNVRVYSRKHEHDKWSITGQVKQDPCVIHGICGPSSVCINDPSNGRKCSCLPGYRTINNKDWSQGCEPNFNTKRFCSNKTESHFQLLPQVEFYGYDYGYYPNFTYKQCENLCLQLCKCIGFQYRQIEGDSVFKCYPKSQLLNGHRSPDFEGSFFLRLPKSNVFSNVIKDSPLVCSRNSEIQLERTYVKGKENGLVKFILWFATGLGGIEVVCLFLVWCFLIRKRNPFGADPQGHFLAQATGFRKFIYSELKQATNGFSQEIGKGAGGIVYKGVLSDNRVVAIKQLHEANQGESEFLAEVSIIGRLNHMNLIGMWGYCAEKKHRLLVYEYMENGSLAENLTSNALDWDMRYNIALGTARGLAYLHEECLEWILHCDIKPQNILLDSNFQPKVADFGLSKLLHRNNLNNSSFSRIRGTRGYMAPEWVFNLPITSKVDVYSYGIVVLEMITGKRPMTDITDAVEPRHEMLVTWVREKRRKRSQVASWVEQIVDPALGSNYNINQMETLAMLALDCVEEEKDTRPTMSQIAERLQSHEHHS</sequence>
<evidence type="ECO:0000259" key="23">
    <source>
        <dbReference type="PROSITE" id="PS50026"/>
    </source>
</evidence>
<dbReference type="PIRSF" id="PIRSF000641">
    <property type="entry name" value="SRK"/>
    <property type="match status" value="1"/>
</dbReference>
<evidence type="ECO:0000259" key="22">
    <source>
        <dbReference type="PROSITE" id="PS50011"/>
    </source>
</evidence>
<evidence type="ECO:0000256" key="13">
    <source>
        <dbReference type="ARBA" id="ARBA00023170"/>
    </source>
</evidence>
<dbReference type="GO" id="GO:0004674">
    <property type="term" value="F:protein serine/threonine kinase activity"/>
    <property type="evidence" value="ECO:0007669"/>
    <property type="project" value="UniProtKB-KW"/>
</dbReference>
<dbReference type="CDD" id="cd00028">
    <property type="entry name" value="B_lectin"/>
    <property type="match status" value="1"/>
</dbReference>
<dbReference type="Pfam" id="PF00954">
    <property type="entry name" value="S_locus_glycop"/>
    <property type="match status" value="1"/>
</dbReference>
<dbReference type="GO" id="GO:0016020">
    <property type="term" value="C:membrane"/>
    <property type="evidence" value="ECO:0007669"/>
    <property type="project" value="UniProtKB-SubCell"/>
</dbReference>
<keyword evidence="7 17" id="KW-0547">Nucleotide-binding</keyword>
<feature type="domain" description="EGF-like" evidence="23">
    <location>
        <begin position="284"/>
        <end position="322"/>
    </location>
</feature>
<dbReference type="Gene3D" id="3.30.200.20">
    <property type="entry name" value="Phosphorylase Kinase, domain 1"/>
    <property type="match status" value="1"/>
</dbReference>
<evidence type="ECO:0000256" key="11">
    <source>
        <dbReference type="ARBA" id="ARBA00023136"/>
    </source>
</evidence>
<evidence type="ECO:0000256" key="19">
    <source>
        <dbReference type="PROSITE-ProRule" id="PRU10141"/>
    </source>
</evidence>
<reference evidence="26 27" key="1">
    <citation type="submission" date="2024-01" db="EMBL/GenBank/DDBJ databases">
        <title>The genomes of 5 underutilized Papilionoideae crops provide insights into root nodulation and disease resistanc.</title>
        <authorList>
            <person name="Jiang F."/>
        </authorList>
    </citation>
    <scope>NUCLEOTIDE SEQUENCE [LARGE SCALE GENOMIC DNA]</scope>
    <source>
        <strain evidence="26">LVBAO_FW01</strain>
        <tissue evidence="26">Leaves</tissue>
    </source>
</reference>
<dbReference type="PROSITE" id="PS50948">
    <property type="entry name" value="PAN"/>
    <property type="match status" value="1"/>
</dbReference>
<evidence type="ECO:0000256" key="7">
    <source>
        <dbReference type="ARBA" id="ARBA00022741"/>
    </source>
</evidence>
<keyword evidence="5 20" id="KW-0812">Transmembrane</keyword>
<dbReference type="InterPro" id="IPR003609">
    <property type="entry name" value="Pan_app"/>
</dbReference>
<keyword evidence="6 21" id="KW-0732">Signal</keyword>
<dbReference type="InterPro" id="IPR024171">
    <property type="entry name" value="SRK-like_kinase"/>
</dbReference>
<evidence type="ECO:0000313" key="27">
    <source>
        <dbReference type="Proteomes" id="UP001367508"/>
    </source>
</evidence>
<comment type="similarity">
    <text evidence="17">Belongs to the protein kinase superfamily. Ser/Thr protein kinase family.</text>
</comment>
<dbReference type="EC" id="2.7.11.1" evidence="17"/>
<dbReference type="InterPro" id="IPR011009">
    <property type="entry name" value="Kinase-like_dom_sf"/>
</dbReference>
<evidence type="ECO:0000256" key="10">
    <source>
        <dbReference type="ARBA" id="ARBA00022989"/>
    </source>
</evidence>
<dbReference type="InterPro" id="IPR000742">
    <property type="entry name" value="EGF"/>
</dbReference>
<keyword evidence="10 20" id="KW-1133">Transmembrane helix</keyword>
<dbReference type="SUPFAM" id="SSF56112">
    <property type="entry name" value="Protein kinase-like (PK-like)"/>
    <property type="match status" value="1"/>
</dbReference>
<feature type="transmembrane region" description="Helical" evidence="20">
    <location>
        <begin position="459"/>
        <end position="482"/>
    </location>
</feature>
<dbReference type="CDD" id="cd01098">
    <property type="entry name" value="PAN_AP_plant"/>
    <property type="match status" value="1"/>
</dbReference>
<dbReference type="FunFam" id="3.30.200.20:FF:000059">
    <property type="entry name" value="S-receptor-like serine/threonine-protein kinase"/>
    <property type="match status" value="1"/>
</dbReference>
<dbReference type="Pfam" id="PF01453">
    <property type="entry name" value="B_lectin"/>
    <property type="match status" value="1"/>
</dbReference>
<dbReference type="PROSITE" id="PS50026">
    <property type="entry name" value="EGF_3"/>
    <property type="match status" value="1"/>
</dbReference>
<feature type="chain" id="PRO_5042868410" description="Receptor-like serine/threonine-protein kinase" evidence="21">
    <location>
        <begin position="22"/>
        <end position="799"/>
    </location>
</feature>
<name>A0AAN9JUN9_CANGL</name>
<dbReference type="PROSITE" id="PS50011">
    <property type="entry name" value="PROTEIN_KINASE_DOM"/>
    <property type="match status" value="1"/>
</dbReference>
<keyword evidence="8 17" id="KW-0418">Kinase</keyword>
<evidence type="ECO:0000256" key="14">
    <source>
        <dbReference type="ARBA" id="ARBA00023180"/>
    </source>
</evidence>
<comment type="caution">
    <text evidence="18">Lacks conserved residue(s) required for the propagation of feature annotation.</text>
</comment>
<evidence type="ECO:0000256" key="4">
    <source>
        <dbReference type="ARBA" id="ARBA00022679"/>
    </source>
</evidence>
<dbReference type="PANTHER" id="PTHR47974">
    <property type="entry name" value="OS07G0415500 PROTEIN"/>
    <property type="match status" value="1"/>
</dbReference>
<comment type="catalytic activity">
    <reaction evidence="15 17">
        <text>L-threonyl-[protein] + ATP = O-phospho-L-threonyl-[protein] + ADP + H(+)</text>
        <dbReference type="Rhea" id="RHEA:46608"/>
        <dbReference type="Rhea" id="RHEA-COMP:11060"/>
        <dbReference type="Rhea" id="RHEA-COMP:11605"/>
        <dbReference type="ChEBI" id="CHEBI:15378"/>
        <dbReference type="ChEBI" id="CHEBI:30013"/>
        <dbReference type="ChEBI" id="CHEBI:30616"/>
        <dbReference type="ChEBI" id="CHEBI:61977"/>
        <dbReference type="ChEBI" id="CHEBI:456216"/>
        <dbReference type="EC" id="2.7.11.1"/>
    </reaction>
</comment>
<keyword evidence="4 17" id="KW-0808">Transferase</keyword>
<dbReference type="CDD" id="cd00054">
    <property type="entry name" value="EGF_CA"/>
    <property type="match status" value="1"/>
</dbReference>
<dbReference type="AlphaFoldDB" id="A0AAN9JUN9"/>
<evidence type="ECO:0000256" key="6">
    <source>
        <dbReference type="ARBA" id="ARBA00022729"/>
    </source>
</evidence>
<dbReference type="InterPro" id="IPR036426">
    <property type="entry name" value="Bulb-type_lectin_dom_sf"/>
</dbReference>